<name>A0A9W9RVH4_PENBR</name>
<dbReference type="EMBL" id="JAPZBR010000001">
    <property type="protein sequence ID" value="KAJ5367067.1"/>
    <property type="molecule type" value="Genomic_DNA"/>
</dbReference>
<comment type="caution">
    <text evidence="2">The sequence shown here is derived from an EMBL/GenBank/DDBJ whole genome shotgun (WGS) entry which is preliminary data.</text>
</comment>
<dbReference type="PANTHER" id="PTHR40642:SF1">
    <property type="entry name" value="YALI0F31295P"/>
    <property type="match status" value="1"/>
</dbReference>
<feature type="region of interest" description="Disordered" evidence="1">
    <location>
        <begin position="19"/>
        <end position="40"/>
    </location>
</feature>
<reference evidence="2" key="1">
    <citation type="submission" date="2022-12" db="EMBL/GenBank/DDBJ databases">
        <authorList>
            <person name="Petersen C."/>
        </authorList>
    </citation>
    <scope>NUCLEOTIDE SEQUENCE</scope>
    <source>
        <strain evidence="2">IBT 35675</strain>
    </source>
</reference>
<evidence type="ECO:0000313" key="3">
    <source>
        <dbReference type="Proteomes" id="UP001148299"/>
    </source>
</evidence>
<keyword evidence="3" id="KW-1185">Reference proteome</keyword>
<evidence type="ECO:0000256" key="1">
    <source>
        <dbReference type="SAM" id="MobiDB-lite"/>
    </source>
</evidence>
<dbReference type="Pfam" id="PF12720">
    <property type="entry name" value="DUF3807"/>
    <property type="match status" value="1"/>
</dbReference>
<proteinExistence type="predicted"/>
<feature type="region of interest" description="Disordered" evidence="1">
    <location>
        <begin position="69"/>
        <end position="173"/>
    </location>
</feature>
<feature type="compositionally biased region" description="Basic and acidic residues" evidence="1">
    <location>
        <begin position="79"/>
        <end position="104"/>
    </location>
</feature>
<evidence type="ECO:0000313" key="2">
    <source>
        <dbReference type="EMBL" id="KAJ5367067.1"/>
    </source>
</evidence>
<accession>A0A9W9RVH4</accession>
<protein>
    <submittedName>
        <fullName evidence="2">Uncharacterized protein</fullName>
    </submittedName>
</protein>
<organism evidence="2 3">
    <name type="scientific">Penicillium brevicompactum</name>
    <dbReference type="NCBI Taxonomy" id="5074"/>
    <lineage>
        <taxon>Eukaryota</taxon>
        <taxon>Fungi</taxon>
        <taxon>Dikarya</taxon>
        <taxon>Ascomycota</taxon>
        <taxon>Pezizomycotina</taxon>
        <taxon>Eurotiomycetes</taxon>
        <taxon>Eurotiomycetidae</taxon>
        <taxon>Eurotiales</taxon>
        <taxon>Aspergillaceae</taxon>
        <taxon>Penicillium</taxon>
    </lineage>
</organism>
<gene>
    <name evidence="2" type="ORF">N7541_001008</name>
</gene>
<dbReference type="PANTHER" id="PTHR40642">
    <property type="entry name" value="YALI0F31295P"/>
    <property type="match status" value="1"/>
</dbReference>
<dbReference type="Proteomes" id="UP001148299">
    <property type="component" value="Unassembled WGS sequence"/>
</dbReference>
<reference evidence="2" key="2">
    <citation type="journal article" date="2023" name="IMA Fungus">
        <title>Comparative genomic study of the Penicillium genus elucidates a diverse pangenome and 15 lateral gene transfer events.</title>
        <authorList>
            <person name="Petersen C."/>
            <person name="Sorensen T."/>
            <person name="Nielsen M.R."/>
            <person name="Sondergaard T.E."/>
            <person name="Sorensen J.L."/>
            <person name="Fitzpatrick D.A."/>
            <person name="Frisvad J.C."/>
            <person name="Nielsen K.L."/>
        </authorList>
    </citation>
    <scope>NUCLEOTIDE SEQUENCE</scope>
    <source>
        <strain evidence="2">IBT 35675</strain>
    </source>
</reference>
<dbReference type="InterPro" id="IPR024526">
    <property type="entry name" value="DUF3807"/>
</dbReference>
<dbReference type="AlphaFoldDB" id="A0A9W9RVH4"/>
<sequence length="173" mass="19491">MQVPNVTLEDLQAFQSKHFLGDHQHQSAEQNDLTTDDDLGYYPDGVKRTLTDEQIKMFRHSEIHSLLRKRQLQEENAEYEARAKLSAHEEESHKGTVSEKRALDAETGPGSSADHEDRLEKRRGSKMHNAEAEAATAVPLDYGDKPADVPTPTANPPISRAPYQGRRIISYDD</sequence>
<feature type="compositionally biased region" description="Basic and acidic residues" evidence="1">
    <location>
        <begin position="113"/>
        <end position="122"/>
    </location>
</feature>